<evidence type="ECO:0000256" key="2">
    <source>
        <dbReference type="ARBA" id="ARBA00022631"/>
    </source>
</evidence>
<comment type="subunit">
    <text evidence="1">Homodimer.</text>
</comment>
<accession>A0A4R6DUI0</accession>
<dbReference type="SUPFAM" id="SSF51182">
    <property type="entry name" value="RmlC-like cupins"/>
    <property type="match status" value="1"/>
</dbReference>
<dbReference type="InterPro" id="IPR024060">
    <property type="entry name" value="Ureidoglycolate_lyase_dom_sf"/>
</dbReference>
<dbReference type="PANTHER" id="PTHR21221">
    <property type="entry name" value="UREIDOGLYCOLATE HYDROLASE"/>
    <property type="match status" value="1"/>
</dbReference>
<dbReference type="Gene3D" id="2.60.120.480">
    <property type="entry name" value="Ureidoglycolate hydrolase"/>
    <property type="match status" value="1"/>
</dbReference>
<keyword evidence="2" id="KW-0659">Purine metabolism</keyword>
<evidence type="ECO:0000313" key="6">
    <source>
        <dbReference type="Proteomes" id="UP000295129"/>
    </source>
</evidence>
<dbReference type="PANTHER" id="PTHR21221:SF1">
    <property type="entry name" value="UREIDOGLYCOLATE LYASE"/>
    <property type="match status" value="1"/>
</dbReference>
<gene>
    <name evidence="5" type="ORF">C7389_11774</name>
</gene>
<dbReference type="GO" id="GO:0050385">
    <property type="term" value="F:ureidoglycolate lyase activity"/>
    <property type="evidence" value="ECO:0007669"/>
    <property type="project" value="UniProtKB-EC"/>
</dbReference>
<dbReference type="InterPro" id="IPR011051">
    <property type="entry name" value="RmlC_Cupin_sf"/>
</dbReference>
<dbReference type="GO" id="GO:0004848">
    <property type="term" value="F:ureidoglycolate hydrolase activity"/>
    <property type="evidence" value="ECO:0007669"/>
    <property type="project" value="InterPro"/>
</dbReference>
<evidence type="ECO:0000256" key="4">
    <source>
        <dbReference type="ARBA" id="ARBA00047684"/>
    </source>
</evidence>
<dbReference type="GO" id="GO:0006144">
    <property type="term" value="P:purine nucleobase metabolic process"/>
    <property type="evidence" value="ECO:0007669"/>
    <property type="project" value="UniProtKB-KW"/>
</dbReference>
<evidence type="ECO:0000256" key="1">
    <source>
        <dbReference type="ARBA" id="ARBA00011738"/>
    </source>
</evidence>
<dbReference type="InterPro" id="IPR007247">
    <property type="entry name" value="Ureidogly_lyase"/>
</dbReference>
<reference evidence="5 6" key="1">
    <citation type="submission" date="2019-03" db="EMBL/GenBank/DDBJ databases">
        <title>Genomic Encyclopedia of Type Strains, Phase IV (KMG-IV): sequencing the most valuable type-strain genomes for metagenomic binning, comparative biology and taxonomic classification.</title>
        <authorList>
            <person name="Goeker M."/>
        </authorList>
    </citation>
    <scope>NUCLEOTIDE SEQUENCE [LARGE SCALE GENOMIC DNA]</scope>
    <source>
        <strain evidence="5 6">DSM 12121</strain>
    </source>
</reference>
<comment type="catalytic activity">
    <reaction evidence="4">
        <text>(S)-ureidoglycolate = urea + glyoxylate</text>
        <dbReference type="Rhea" id="RHEA:11304"/>
        <dbReference type="ChEBI" id="CHEBI:16199"/>
        <dbReference type="ChEBI" id="CHEBI:36655"/>
        <dbReference type="ChEBI" id="CHEBI:57296"/>
        <dbReference type="EC" id="4.3.2.3"/>
    </reaction>
</comment>
<protein>
    <submittedName>
        <fullName evidence="5">Ureidoglycolate lyase</fullName>
    </submittedName>
</protein>
<dbReference type="EMBL" id="SNVV01000017">
    <property type="protein sequence ID" value="TDN47958.1"/>
    <property type="molecule type" value="Genomic_DNA"/>
</dbReference>
<evidence type="ECO:0000256" key="3">
    <source>
        <dbReference type="ARBA" id="ARBA00023239"/>
    </source>
</evidence>
<dbReference type="AlphaFoldDB" id="A0A4R6DUI0"/>
<organism evidence="5 6">
    <name type="scientific">Azoarcus indigens</name>
    <dbReference type="NCBI Taxonomy" id="29545"/>
    <lineage>
        <taxon>Bacteria</taxon>
        <taxon>Pseudomonadati</taxon>
        <taxon>Pseudomonadota</taxon>
        <taxon>Betaproteobacteria</taxon>
        <taxon>Rhodocyclales</taxon>
        <taxon>Zoogloeaceae</taxon>
        <taxon>Azoarcus</taxon>
    </lineage>
</organism>
<keyword evidence="3 5" id="KW-0456">Lyase</keyword>
<dbReference type="OrthoDB" id="8654422at2"/>
<dbReference type="Proteomes" id="UP000295129">
    <property type="component" value="Unassembled WGS sequence"/>
</dbReference>
<dbReference type="RefSeq" id="WP_133593948.1">
    <property type="nucleotide sequence ID" value="NZ_SNVV01000017.1"/>
</dbReference>
<dbReference type="Pfam" id="PF04115">
    <property type="entry name" value="Ureidogly_lyase"/>
    <property type="match status" value="1"/>
</dbReference>
<sequence>MSTPVVTIEALSAEAFAPFGWALGGERYDAAATGFSNPGSDFWHVHDFDAGAAGQPEVLWVNYRNDSLRVRLLEAHWLTQQAIVPLGGEIVQVVCPGREDDPRTPDLQRLRAFRVPNGRGVCMKPGCWHTSFVFAGQTTCLMLTRHSTTADLAAALQGGSAASESSIVELAALGEPEPLLQL</sequence>
<comment type="caution">
    <text evidence="5">The sequence shown here is derived from an EMBL/GenBank/DDBJ whole genome shotgun (WGS) entry which is preliminary data.</text>
</comment>
<name>A0A4R6DUI0_9RHOO</name>
<proteinExistence type="predicted"/>
<evidence type="ECO:0000313" key="5">
    <source>
        <dbReference type="EMBL" id="TDN47958.1"/>
    </source>
</evidence>
<keyword evidence="6" id="KW-1185">Reference proteome</keyword>
<dbReference type="GO" id="GO:0000256">
    <property type="term" value="P:allantoin catabolic process"/>
    <property type="evidence" value="ECO:0007669"/>
    <property type="project" value="InterPro"/>
</dbReference>